<name>A0A9W6INX3_9PROT</name>
<gene>
    <name evidence="8" type="primary">proC_2</name>
    <name evidence="4" type="synonym">proC</name>
    <name evidence="8" type="ORF">GCM10017621_20530</name>
</gene>
<accession>A0A9W6INX3</accession>
<dbReference type="GO" id="GO:0055129">
    <property type="term" value="P:L-proline biosynthetic process"/>
    <property type="evidence" value="ECO:0007669"/>
    <property type="project" value="UniProtKB-UniRule"/>
</dbReference>
<organism evidence="8 9">
    <name type="scientific">Maricaulis virginensis</name>
    <dbReference type="NCBI Taxonomy" id="144022"/>
    <lineage>
        <taxon>Bacteria</taxon>
        <taxon>Pseudomonadati</taxon>
        <taxon>Pseudomonadota</taxon>
        <taxon>Alphaproteobacteria</taxon>
        <taxon>Maricaulales</taxon>
        <taxon>Maricaulaceae</taxon>
        <taxon>Maricaulis</taxon>
    </lineage>
</organism>
<evidence type="ECO:0000256" key="2">
    <source>
        <dbReference type="ARBA" id="ARBA00022857"/>
    </source>
</evidence>
<protein>
    <recommendedName>
        <fullName evidence="4">Pyrroline-5-carboxylate reductase</fullName>
        <shortName evidence="4">P5C reductase</shortName>
        <shortName evidence="4">P5CR</shortName>
        <ecNumber evidence="4">1.5.1.2</ecNumber>
    </recommendedName>
    <alternativeName>
        <fullName evidence="4">PCA reductase</fullName>
    </alternativeName>
</protein>
<dbReference type="Pfam" id="PF14748">
    <property type="entry name" value="P5CR_dimer"/>
    <property type="match status" value="1"/>
</dbReference>
<dbReference type="InterPro" id="IPR029036">
    <property type="entry name" value="P5CR_dimer"/>
</dbReference>
<dbReference type="RefSeq" id="WP_271186912.1">
    <property type="nucleotide sequence ID" value="NZ_BSFE01000005.1"/>
</dbReference>
<evidence type="ECO:0000259" key="7">
    <source>
        <dbReference type="Pfam" id="PF14748"/>
    </source>
</evidence>
<keyword evidence="4" id="KW-0641">Proline biosynthesis</keyword>
<reference evidence="8" key="1">
    <citation type="journal article" date="2014" name="Int. J. Syst. Evol. Microbiol.">
        <title>Complete genome sequence of Corynebacterium casei LMG S-19264T (=DSM 44701T), isolated from a smear-ripened cheese.</title>
        <authorList>
            <consortium name="US DOE Joint Genome Institute (JGI-PGF)"/>
            <person name="Walter F."/>
            <person name="Albersmeier A."/>
            <person name="Kalinowski J."/>
            <person name="Ruckert C."/>
        </authorList>
    </citation>
    <scope>NUCLEOTIDE SEQUENCE</scope>
    <source>
        <strain evidence="8">VKM B-1513</strain>
    </source>
</reference>
<keyword evidence="4" id="KW-0963">Cytoplasm</keyword>
<dbReference type="PIRSF" id="PIRSF000193">
    <property type="entry name" value="Pyrrol-5-carb_rd"/>
    <property type="match status" value="1"/>
</dbReference>
<evidence type="ECO:0000259" key="6">
    <source>
        <dbReference type="Pfam" id="PF03807"/>
    </source>
</evidence>
<dbReference type="EMBL" id="BSFE01000005">
    <property type="protein sequence ID" value="GLK52545.1"/>
    <property type="molecule type" value="Genomic_DNA"/>
</dbReference>
<dbReference type="GO" id="GO:0005737">
    <property type="term" value="C:cytoplasm"/>
    <property type="evidence" value="ECO:0007669"/>
    <property type="project" value="UniProtKB-SubCell"/>
</dbReference>
<comment type="caution">
    <text evidence="8">The sequence shown here is derived from an EMBL/GenBank/DDBJ whole genome shotgun (WGS) entry which is preliminary data.</text>
</comment>
<reference evidence="8" key="2">
    <citation type="submission" date="2023-01" db="EMBL/GenBank/DDBJ databases">
        <authorList>
            <person name="Sun Q."/>
            <person name="Evtushenko L."/>
        </authorList>
    </citation>
    <scope>NUCLEOTIDE SEQUENCE</scope>
    <source>
        <strain evidence="8">VKM B-1513</strain>
    </source>
</reference>
<dbReference type="InterPro" id="IPR000304">
    <property type="entry name" value="Pyrroline-COOH_reductase"/>
</dbReference>
<dbReference type="AlphaFoldDB" id="A0A9W6INX3"/>
<dbReference type="Pfam" id="PF03807">
    <property type="entry name" value="F420_oxidored"/>
    <property type="match status" value="1"/>
</dbReference>
<comment type="similarity">
    <text evidence="1 4">Belongs to the pyrroline-5-carboxylate reductase family.</text>
</comment>
<evidence type="ECO:0000256" key="1">
    <source>
        <dbReference type="ARBA" id="ARBA00005525"/>
    </source>
</evidence>
<comment type="function">
    <text evidence="4">Catalyzes the reduction of 1-pyrroline-5-carboxylate (PCA) to L-proline.</text>
</comment>
<feature type="binding site" evidence="5">
    <location>
        <begin position="61"/>
        <end position="64"/>
    </location>
    <ligand>
        <name>NADP(+)</name>
        <dbReference type="ChEBI" id="CHEBI:58349"/>
    </ligand>
</feature>
<keyword evidence="3 4" id="KW-0560">Oxidoreductase</keyword>
<dbReference type="InterPro" id="IPR008927">
    <property type="entry name" value="6-PGluconate_DH-like_C_sf"/>
</dbReference>
<sequence length="259" mass="27220">MDILMIGCGNMGGAMLRRWVDAVPASYTAVNRTPSAIPAGAGHAGSPDDLSGRTFDAIVIAVKPQQIADIVPAYMPFLKDDGCVISIAAGFSIASMKATLGDRPAIRIMPNLPAQIGRGVNGLYADPSCSPAHRDLADRLAKATGSAIWLDTEDEIDRITAVAGSGTGYVFEIARAYVAAAERLGFAPDTARTLVLETLAGAVEMAAQSETSLEDLRNSVMSKKGTTEAGIHALRRDGLLEQLLVETTEAAYARACELR</sequence>
<comment type="catalytic activity">
    <reaction evidence="4">
        <text>L-proline + NAD(+) = (S)-1-pyrroline-5-carboxylate + NADH + 2 H(+)</text>
        <dbReference type="Rhea" id="RHEA:14105"/>
        <dbReference type="ChEBI" id="CHEBI:15378"/>
        <dbReference type="ChEBI" id="CHEBI:17388"/>
        <dbReference type="ChEBI" id="CHEBI:57540"/>
        <dbReference type="ChEBI" id="CHEBI:57945"/>
        <dbReference type="ChEBI" id="CHEBI:60039"/>
        <dbReference type="EC" id="1.5.1.2"/>
    </reaction>
</comment>
<comment type="subcellular location">
    <subcellularLocation>
        <location evidence="4">Cytoplasm</location>
    </subcellularLocation>
</comment>
<evidence type="ECO:0000256" key="5">
    <source>
        <dbReference type="PIRSR" id="PIRSR000193-1"/>
    </source>
</evidence>
<keyword evidence="9" id="KW-1185">Reference proteome</keyword>
<dbReference type="PANTHER" id="PTHR11645">
    <property type="entry name" value="PYRROLINE-5-CARBOXYLATE REDUCTASE"/>
    <property type="match status" value="1"/>
</dbReference>
<dbReference type="InterPro" id="IPR036291">
    <property type="entry name" value="NAD(P)-bd_dom_sf"/>
</dbReference>
<evidence type="ECO:0000313" key="8">
    <source>
        <dbReference type="EMBL" id="GLK52545.1"/>
    </source>
</evidence>
<dbReference type="GO" id="GO:0004735">
    <property type="term" value="F:pyrroline-5-carboxylate reductase activity"/>
    <property type="evidence" value="ECO:0007669"/>
    <property type="project" value="UniProtKB-UniRule"/>
</dbReference>
<dbReference type="SUPFAM" id="SSF51735">
    <property type="entry name" value="NAD(P)-binding Rossmann-fold domains"/>
    <property type="match status" value="1"/>
</dbReference>
<proteinExistence type="inferred from homology"/>
<dbReference type="HAMAP" id="MF_01925">
    <property type="entry name" value="P5C_reductase"/>
    <property type="match status" value="1"/>
</dbReference>
<feature type="binding site" evidence="5">
    <location>
        <begin position="6"/>
        <end position="11"/>
    </location>
    <ligand>
        <name>NADP(+)</name>
        <dbReference type="ChEBI" id="CHEBI:58349"/>
    </ligand>
</feature>
<dbReference type="Proteomes" id="UP001143486">
    <property type="component" value="Unassembled WGS sequence"/>
</dbReference>
<evidence type="ECO:0000256" key="3">
    <source>
        <dbReference type="ARBA" id="ARBA00023002"/>
    </source>
</evidence>
<keyword evidence="4" id="KW-0028">Amino-acid biosynthesis</keyword>
<dbReference type="InterPro" id="IPR028939">
    <property type="entry name" value="P5C_Rdtase_cat_N"/>
</dbReference>
<dbReference type="Gene3D" id="1.10.3730.10">
    <property type="entry name" value="ProC C-terminal domain-like"/>
    <property type="match status" value="1"/>
</dbReference>
<dbReference type="SUPFAM" id="SSF48179">
    <property type="entry name" value="6-phosphogluconate dehydrogenase C-terminal domain-like"/>
    <property type="match status" value="1"/>
</dbReference>
<evidence type="ECO:0000313" key="9">
    <source>
        <dbReference type="Proteomes" id="UP001143486"/>
    </source>
</evidence>
<keyword evidence="2 4" id="KW-0521">NADP</keyword>
<feature type="domain" description="Pyrroline-5-carboxylate reductase dimerisation" evidence="7">
    <location>
        <begin position="153"/>
        <end position="258"/>
    </location>
</feature>
<dbReference type="PANTHER" id="PTHR11645:SF0">
    <property type="entry name" value="PYRROLINE-5-CARBOXYLATE REDUCTASE 3"/>
    <property type="match status" value="1"/>
</dbReference>
<feature type="domain" description="Pyrroline-5-carboxylate reductase catalytic N-terminal" evidence="6">
    <location>
        <begin position="3"/>
        <end position="90"/>
    </location>
</feature>
<dbReference type="EC" id="1.5.1.2" evidence="4"/>
<comment type="catalytic activity">
    <reaction evidence="4">
        <text>L-proline + NADP(+) = (S)-1-pyrroline-5-carboxylate + NADPH + 2 H(+)</text>
        <dbReference type="Rhea" id="RHEA:14109"/>
        <dbReference type="ChEBI" id="CHEBI:15378"/>
        <dbReference type="ChEBI" id="CHEBI:17388"/>
        <dbReference type="ChEBI" id="CHEBI:57783"/>
        <dbReference type="ChEBI" id="CHEBI:58349"/>
        <dbReference type="ChEBI" id="CHEBI:60039"/>
        <dbReference type="EC" id="1.5.1.2"/>
    </reaction>
</comment>
<dbReference type="Gene3D" id="3.40.50.720">
    <property type="entry name" value="NAD(P)-binding Rossmann-like Domain"/>
    <property type="match status" value="1"/>
</dbReference>
<comment type="pathway">
    <text evidence="4">Amino-acid biosynthesis; L-proline biosynthesis; L-proline from L-glutamate 5-semialdehyde: step 1/1.</text>
</comment>
<evidence type="ECO:0000256" key="4">
    <source>
        <dbReference type="HAMAP-Rule" id="MF_01925"/>
    </source>
</evidence>